<evidence type="ECO:0000313" key="2">
    <source>
        <dbReference type="Proteomes" id="UP000243502"/>
    </source>
</evidence>
<evidence type="ECO:0000313" key="1">
    <source>
        <dbReference type="EMBL" id="AUT65803.1"/>
    </source>
</evidence>
<sequence length="328" mass="37495">MLTNAHAGNRFGGVRMCAKQLENQNGRHEDKENPRRDRFYDVFLSYRFRDRQKVNALERKIKALGFAPFRDTNILELEDRANVTQEKVEIIRRNLSRATCLIFAYSRTSADEDSSLGVWMPWELGFFDGSISSRIGVYLLDGKPEPFDARTFFRNSEYLQLYPVLTDENLPAFLARNAVRERRIDNVESGFLWLQHLFEESLTNPTNVALGVSEWYADHASTFWRQNGNEALAAYFADFKLKLDDLRVTWTPQLRLRMLDALFWGVPDVNGIATRGTAGGADGANVRNVQKADPMLVDWFSIWRSAMNPFQMGANASNSGRTSVTTVL</sequence>
<proteinExistence type="predicted"/>
<dbReference type="OrthoDB" id="9810385at2"/>
<dbReference type="InterPro" id="IPR035897">
    <property type="entry name" value="Toll_tir_struct_dom_sf"/>
</dbReference>
<dbReference type="Proteomes" id="UP000243502">
    <property type="component" value="Chromosome 3"/>
</dbReference>
<name>A0A2I8F1Y8_9BURK</name>
<accession>A0A2I8F1Y8</accession>
<gene>
    <name evidence="1" type="ORF">C2L65_40655</name>
</gene>
<dbReference type="Gene3D" id="3.40.50.10140">
    <property type="entry name" value="Toll/interleukin-1 receptor homology (TIR) domain"/>
    <property type="match status" value="1"/>
</dbReference>
<protein>
    <recommendedName>
        <fullName evidence="3">TIR domain-containing protein</fullName>
    </recommendedName>
</protein>
<evidence type="ECO:0008006" key="3">
    <source>
        <dbReference type="Google" id="ProtNLM"/>
    </source>
</evidence>
<reference evidence="1 2" key="1">
    <citation type="submission" date="2018-01" db="EMBL/GenBank/DDBJ databases">
        <title>Species boundaries and ecological features among Paraburkholderia terrae DSMZ17804T, P. hospita DSMZ17164T and P. caribensis DSMZ13236T.</title>
        <authorList>
            <person name="Pratama A.A."/>
        </authorList>
    </citation>
    <scope>NUCLEOTIDE SEQUENCE [LARGE SCALE GENOMIC DNA]</scope>
    <source>
        <strain evidence="1 2">DSM 17804</strain>
    </source>
</reference>
<organism evidence="1 2">
    <name type="scientific">Paraburkholderia terrae</name>
    <dbReference type="NCBI Taxonomy" id="311230"/>
    <lineage>
        <taxon>Bacteria</taxon>
        <taxon>Pseudomonadati</taxon>
        <taxon>Pseudomonadota</taxon>
        <taxon>Betaproteobacteria</taxon>
        <taxon>Burkholderiales</taxon>
        <taxon>Burkholderiaceae</taxon>
        <taxon>Paraburkholderia</taxon>
    </lineage>
</organism>
<dbReference type="AlphaFoldDB" id="A0A2I8F1Y8"/>
<dbReference type="KEGG" id="pter:C2L65_40655"/>
<dbReference type="RefSeq" id="WP_042305572.1">
    <property type="nucleotide sequence ID" value="NZ_CP026113.1"/>
</dbReference>
<dbReference type="SUPFAM" id="SSF52200">
    <property type="entry name" value="Toll/Interleukin receptor TIR domain"/>
    <property type="match status" value="1"/>
</dbReference>
<dbReference type="EMBL" id="CP026113">
    <property type="protein sequence ID" value="AUT65803.1"/>
    <property type="molecule type" value="Genomic_DNA"/>
</dbReference>